<proteinExistence type="predicted"/>
<dbReference type="PROSITE" id="PS51379">
    <property type="entry name" value="4FE4S_FER_2"/>
    <property type="match status" value="2"/>
</dbReference>
<dbReference type="InterPro" id="IPR017896">
    <property type="entry name" value="4Fe4S_Fe-S-bd"/>
</dbReference>
<keyword evidence="7" id="KW-1185">Reference proteome</keyword>
<keyword evidence="1" id="KW-0004">4Fe-4S</keyword>
<name>A0A6M5YVS9_9BACT</name>
<dbReference type="EMBL" id="CP053452">
    <property type="protein sequence ID" value="QJW97486.1"/>
    <property type="molecule type" value="Genomic_DNA"/>
</dbReference>
<evidence type="ECO:0000259" key="5">
    <source>
        <dbReference type="PROSITE" id="PS51379"/>
    </source>
</evidence>
<evidence type="ECO:0000313" key="6">
    <source>
        <dbReference type="EMBL" id="QJW97486.1"/>
    </source>
</evidence>
<dbReference type="Gene3D" id="3.30.70.20">
    <property type="match status" value="1"/>
</dbReference>
<evidence type="ECO:0000313" key="7">
    <source>
        <dbReference type="Proteomes" id="UP000503447"/>
    </source>
</evidence>
<accession>A0A6M5YVS9</accession>
<organism evidence="6 7">
    <name type="scientific">Frigoriglobus tundricola</name>
    <dbReference type="NCBI Taxonomy" id="2774151"/>
    <lineage>
        <taxon>Bacteria</taxon>
        <taxon>Pseudomonadati</taxon>
        <taxon>Planctomycetota</taxon>
        <taxon>Planctomycetia</taxon>
        <taxon>Gemmatales</taxon>
        <taxon>Gemmataceae</taxon>
        <taxon>Frigoriglobus</taxon>
    </lineage>
</organism>
<reference evidence="7" key="1">
    <citation type="submission" date="2020-05" db="EMBL/GenBank/DDBJ databases">
        <title>Frigoriglobus tundricola gen. nov., sp. nov., a psychrotolerant cellulolytic planctomycete of the family Gemmataceae with two divergent copies of 16S rRNA gene.</title>
        <authorList>
            <person name="Kulichevskaya I.S."/>
            <person name="Ivanova A.A."/>
            <person name="Naumoff D.G."/>
            <person name="Beletsky A.V."/>
            <person name="Rijpstra W.I.C."/>
            <person name="Sinninghe Damste J.S."/>
            <person name="Mardanov A.V."/>
            <person name="Ravin N.V."/>
            <person name="Dedysh S.N."/>
        </authorList>
    </citation>
    <scope>NUCLEOTIDE SEQUENCE [LARGE SCALE GENOMIC DNA]</scope>
    <source>
        <strain evidence="7">PL17</strain>
    </source>
</reference>
<dbReference type="InterPro" id="IPR050572">
    <property type="entry name" value="Fe-S_Ferredoxin"/>
</dbReference>
<dbReference type="Proteomes" id="UP000503447">
    <property type="component" value="Chromosome"/>
</dbReference>
<protein>
    <submittedName>
        <fullName evidence="6">4Fe-4S ferredoxin, iron-sulfur binding</fullName>
    </submittedName>
</protein>
<dbReference type="KEGG" id="ftj:FTUN_5060"/>
<dbReference type="AlphaFoldDB" id="A0A6M5YVS9"/>
<keyword evidence="2" id="KW-0479">Metal-binding</keyword>
<dbReference type="PROSITE" id="PS00198">
    <property type="entry name" value="4FE4S_FER_1"/>
    <property type="match status" value="1"/>
</dbReference>
<dbReference type="RefSeq" id="WP_171472844.1">
    <property type="nucleotide sequence ID" value="NZ_CP053452.2"/>
</dbReference>
<feature type="domain" description="4Fe-4S ferredoxin-type" evidence="5">
    <location>
        <begin position="70"/>
        <end position="99"/>
    </location>
</feature>
<gene>
    <name evidence="6" type="ORF">FTUN_5060</name>
</gene>
<keyword evidence="4" id="KW-0411">Iron-sulfur</keyword>
<dbReference type="PANTHER" id="PTHR43687:SF1">
    <property type="entry name" value="FERREDOXIN III"/>
    <property type="match status" value="1"/>
</dbReference>
<sequence>MKQTVPERATCDETPGRLVPIVSAQRCENKGPCVQVCPYDVFEIRKLTPEERGGLSLLTRLKVWVHGGKQAFVVRPGECHACGLCVTACPEKAITLSKPAEA</sequence>
<dbReference type="GO" id="GO:0051539">
    <property type="term" value="F:4 iron, 4 sulfur cluster binding"/>
    <property type="evidence" value="ECO:0007669"/>
    <property type="project" value="UniProtKB-KW"/>
</dbReference>
<evidence type="ECO:0000256" key="1">
    <source>
        <dbReference type="ARBA" id="ARBA00022485"/>
    </source>
</evidence>
<dbReference type="SUPFAM" id="SSF54862">
    <property type="entry name" value="4Fe-4S ferredoxins"/>
    <property type="match status" value="1"/>
</dbReference>
<feature type="domain" description="4Fe-4S ferredoxin-type" evidence="5">
    <location>
        <begin position="18"/>
        <end position="47"/>
    </location>
</feature>
<dbReference type="PANTHER" id="PTHR43687">
    <property type="entry name" value="ADENYLYLSULFATE REDUCTASE, BETA SUBUNIT"/>
    <property type="match status" value="1"/>
</dbReference>
<evidence type="ECO:0000256" key="2">
    <source>
        <dbReference type="ARBA" id="ARBA00022723"/>
    </source>
</evidence>
<evidence type="ECO:0000256" key="4">
    <source>
        <dbReference type="ARBA" id="ARBA00023014"/>
    </source>
</evidence>
<keyword evidence="3" id="KW-0408">Iron</keyword>
<evidence type="ECO:0000256" key="3">
    <source>
        <dbReference type="ARBA" id="ARBA00023004"/>
    </source>
</evidence>
<dbReference type="Pfam" id="PF12838">
    <property type="entry name" value="Fer4_7"/>
    <property type="match status" value="1"/>
</dbReference>
<dbReference type="GO" id="GO:0046872">
    <property type="term" value="F:metal ion binding"/>
    <property type="evidence" value="ECO:0007669"/>
    <property type="project" value="UniProtKB-KW"/>
</dbReference>
<dbReference type="InterPro" id="IPR017900">
    <property type="entry name" value="4Fe4S_Fe_S_CS"/>
</dbReference>